<dbReference type="Proteomes" id="UP000299102">
    <property type="component" value="Unassembled WGS sequence"/>
</dbReference>
<accession>A0A4C1Z4X4</accession>
<evidence type="ECO:0000313" key="2">
    <source>
        <dbReference type="Proteomes" id="UP000299102"/>
    </source>
</evidence>
<reference evidence="1 2" key="1">
    <citation type="journal article" date="2019" name="Commun. Biol.">
        <title>The bagworm genome reveals a unique fibroin gene that provides high tensile strength.</title>
        <authorList>
            <person name="Kono N."/>
            <person name="Nakamura H."/>
            <person name="Ohtoshi R."/>
            <person name="Tomita M."/>
            <person name="Numata K."/>
            <person name="Arakawa K."/>
        </authorList>
    </citation>
    <scope>NUCLEOTIDE SEQUENCE [LARGE SCALE GENOMIC DNA]</scope>
</reference>
<organism evidence="1 2">
    <name type="scientific">Eumeta variegata</name>
    <name type="common">Bagworm moth</name>
    <name type="synonym">Eumeta japonica</name>
    <dbReference type="NCBI Taxonomy" id="151549"/>
    <lineage>
        <taxon>Eukaryota</taxon>
        <taxon>Metazoa</taxon>
        <taxon>Ecdysozoa</taxon>
        <taxon>Arthropoda</taxon>
        <taxon>Hexapoda</taxon>
        <taxon>Insecta</taxon>
        <taxon>Pterygota</taxon>
        <taxon>Neoptera</taxon>
        <taxon>Endopterygota</taxon>
        <taxon>Lepidoptera</taxon>
        <taxon>Glossata</taxon>
        <taxon>Ditrysia</taxon>
        <taxon>Tineoidea</taxon>
        <taxon>Psychidae</taxon>
        <taxon>Oiketicinae</taxon>
        <taxon>Eumeta</taxon>
    </lineage>
</organism>
<protein>
    <submittedName>
        <fullName evidence="1">Uncharacterized protein</fullName>
    </submittedName>
</protein>
<dbReference type="AlphaFoldDB" id="A0A4C1Z4X4"/>
<dbReference type="EMBL" id="BGZK01001631">
    <property type="protein sequence ID" value="GBP83656.1"/>
    <property type="molecule type" value="Genomic_DNA"/>
</dbReference>
<gene>
    <name evidence="1" type="ORF">EVAR_57815_1</name>
</gene>
<sequence>MTNKFLIGVQIEPRLPRLKVHIELSFTDAVIKLVTTAFNSRHGGLQVLQFSSVPIIDTWRLLTFLGGLLNTTPLQAIRYARKIILEYSKRQSSVLNDTATRGLAIYGIQLVRKGIRRPQPSAVEFRTHRREMRAARAHNPRQ</sequence>
<evidence type="ECO:0000313" key="1">
    <source>
        <dbReference type="EMBL" id="GBP83656.1"/>
    </source>
</evidence>
<keyword evidence="2" id="KW-1185">Reference proteome</keyword>
<comment type="caution">
    <text evidence="1">The sequence shown here is derived from an EMBL/GenBank/DDBJ whole genome shotgun (WGS) entry which is preliminary data.</text>
</comment>
<name>A0A4C1Z4X4_EUMVA</name>
<proteinExistence type="predicted"/>